<feature type="compositionally biased region" description="Low complexity" evidence="6">
    <location>
        <begin position="386"/>
        <end position="398"/>
    </location>
</feature>
<dbReference type="InterPro" id="IPR011009">
    <property type="entry name" value="Kinase-like_dom_sf"/>
</dbReference>
<evidence type="ECO:0000256" key="6">
    <source>
        <dbReference type="SAM" id="MobiDB-lite"/>
    </source>
</evidence>
<keyword evidence="4 5" id="KW-0067">ATP-binding</keyword>
<keyword evidence="1" id="KW-0808">Transferase</keyword>
<comment type="caution">
    <text evidence="9">The sequence shown here is derived from an EMBL/GenBank/DDBJ whole genome shotgun (WGS) entry which is preliminary data.</text>
</comment>
<dbReference type="PROSITE" id="PS00107">
    <property type="entry name" value="PROTEIN_KINASE_ATP"/>
    <property type="match status" value="1"/>
</dbReference>
<feature type="transmembrane region" description="Helical" evidence="7">
    <location>
        <begin position="561"/>
        <end position="579"/>
    </location>
</feature>
<dbReference type="PANTHER" id="PTHR43289">
    <property type="entry name" value="MITOGEN-ACTIVATED PROTEIN KINASE KINASE KINASE 20-RELATED"/>
    <property type="match status" value="1"/>
</dbReference>
<dbReference type="GO" id="GO:0004674">
    <property type="term" value="F:protein serine/threonine kinase activity"/>
    <property type="evidence" value="ECO:0007669"/>
    <property type="project" value="TreeGrafter"/>
</dbReference>
<keyword evidence="7" id="KW-0472">Membrane</keyword>
<feature type="compositionally biased region" description="Polar residues" evidence="6">
    <location>
        <begin position="409"/>
        <end position="418"/>
    </location>
</feature>
<keyword evidence="3" id="KW-0418">Kinase</keyword>
<dbReference type="Pfam" id="PF00069">
    <property type="entry name" value="Pkinase"/>
    <property type="match status" value="1"/>
</dbReference>
<feature type="transmembrane region" description="Helical" evidence="7">
    <location>
        <begin position="522"/>
        <end position="549"/>
    </location>
</feature>
<feature type="domain" description="Protein kinase" evidence="8">
    <location>
        <begin position="24"/>
        <end position="276"/>
    </location>
</feature>
<keyword evidence="10" id="KW-1185">Reference proteome</keyword>
<reference evidence="10" key="1">
    <citation type="submission" date="2015-03" db="EMBL/GenBank/DDBJ databases">
        <title>Luteipulveratus halotolerans sp. nov., a novel actinobacterium (Dermacoccaceae) from Sarawak, Malaysia.</title>
        <authorList>
            <person name="Juboi H."/>
            <person name="Basik A."/>
            <person name="Shamsul S.S."/>
            <person name="Arnold P."/>
            <person name="Schmitt E.K."/>
            <person name="Sanglier J.-J."/>
            <person name="Yeo T."/>
        </authorList>
    </citation>
    <scope>NUCLEOTIDE SEQUENCE [LARGE SCALE GENOMIC DNA]</scope>
    <source>
        <strain evidence="10">C296001</strain>
    </source>
</reference>
<dbReference type="InterPro" id="IPR008271">
    <property type="entry name" value="Ser/Thr_kinase_AS"/>
</dbReference>
<keyword evidence="2 5" id="KW-0547">Nucleotide-binding</keyword>
<evidence type="ECO:0000256" key="4">
    <source>
        <dbReference type="ARBA" id="ARBA00022840"/>
    </source>
</evidence>
<dbReference type="InterPro" id="IPR017441">
    <property type="entry name" value="Protein_kinase_ATP_BS"/>
</dbReference>
<keyword evidence="7" id="KW-0812">Transmembrane</keyword>
<proteinExistence type="predicted"/>
<organism evidence="9 10">
    <name type="scientific">Luteipulveratus halotolerans</name>
    <dbReference type="NCBI Taxonomy" id="1631356"/>
    <lineage>
        <taxon>Bacteria</taxon>
        <taxon>Bacillati</taxon>
        <taxon>Actinomycetota</taxon>
        <taxon>Actinomycetes</taxon>
        <taxon>Micrococcales</taxon>
        <taxon>Dermacoccaceae</taxon>
        <taxon>Luteipulveratus</taxon>
    </lineage>
</organism>
<dbReference type="PROSITE" id="PS00108">
    <property type="entry name" value="PROTEIN_KINASE_ST"/>
    <property type="match status" value="1"/>
</dbReference>
<evidence type="ECO:0000313" key="10">
    <source>
        <dbReference type="Proteomes" id="UP000037397"/>
    </source>
</evidence>
<evidence type="ECO:0000313" key="9">
    <source>
        <dbReference type="EMBL" id="KNX39514.1"/>
    </source>
</evidence>
<dbReference type="STRING" id="1631356.VV01_15230"/>
<feature type="compositionally biased region" description="Polar residues" evidence="6">
    <location>
        <begin position="340"/>
        <end position="357"/>
    </location>
</feature>
<dbReference type="GO" id="GO:0005524">
    <property type="term" value="F:ATP binding"/>
    <property type="evidence" value="ECO:0007669"/>
    <property type="project" value="UniProtKB-UniRule"/>
</dbReference>
<dbReference type="CDD" id="cd14014">
    <property type="entry name" value="STKc_PknB_like"/>
    <property type="match status" value="1"/>
</dbReference>
<evidence type="ECO:0000256" key="3">
    <source>
        <dbReference type="ARBA" id="ARBA00022777"/>
    </source>
</evidence>
<gene>
    <name evidence="9" type="ORF">VV01_15230</name>
</gene>
<dbReference type="SUPFAM" id="SSF56112">
    <property type="entry name" value="Protein kinase-like (PK-like)"/>
    <property type="match status" value="1"/>
</dbReference>
<evidence type="ECO:0000259" key="8">
    <source>
        <dbReference type="PROSITE" id="PS50011"/>
    </source>
</evidence>
<dbReference type="PROSITE" id="PS50011">
    <property type="entry name" value="PROTEIN_KINASE_DOM"/>
    <property type="match status" value="1"/>
</dbReference>
<evidence type="ECO:0000256" key="1">
    <source>
        <dbReference type="ARBA" id="ARBA00022679"/>
    </source>
</evidence>
<dbReference type="EMBL" id="LAIR01000002">
    <property type="protein sequence ID" value="KNX39514.1"/>
    <property type="molecule type" value="Genomic_DNA"/>
</dbReference>
<feature type="transmembrane region" description="Helical" evidence="7">
    <location>
        <begin position="600"/>
        <end position="621"/>
    </location>
</feature>
<dbReference type="InterPro" id="IPR000719">
    <property type="entry name" value="Prot_kinase_dom"/>
</dbReference>
<evidence type="ECO:0000256" key="2">
    <source>
        <dbReference type="ARBA" id="ARBA00022741"/>
    </source>
</evidence>
<feature type="compositionally biased region" description="Low complexity" evidence="6">
    <location>
        <begin position="368"/>
        <end position="379"/>
    </location>
</feature>
<dbReference type="AlphaFoldDB" id="A0A0L6CP34"/>
<dbReference type="PANTHER" id="PTHR43289:SF34">
    <property type="entry name" value="SERINE_THREONINE-PROTEIN KINASE YBDM-RELATED"/>
    <property type="match status" value="1"/>
</dbReference>
<protein>
    <recommendedName>
        <fullName evidence="8">Protein kinase domain-containing protein</fullName>
    </recommendedName>
</protein>
<dbReference type="Proteomes" id="UP000037397">
    <property type="component" value="Unassembled WGS sequence"/>
</dbReference>
<dbReference type="SMART" id="SM00220">
    <property type="entry name" value="S_TKc"/>
    <property type="match status" value="1"/>
</dbReference>
<feature type="region of interest" description="Disordered" evidence="6">
    <location>
        <begin position="321"/>
        <end position="448"/>
    </location>
</feature>
<keyword evidence="7" id="KW-1133">Transmembrane helix</keyword>
<feature type="transmembrane region" description="Helical" evidence="7">
    <location>
        <begin position="453"/>
        <end position="482"/>
    </location>
</feature>
<feature type="binding site" evidence="5">
    <location>
        <position position="52"/>
    </location>
    <ligand>
        <name>ATP</name>
        <dbReference type="ChEBI" id="CHEBI:30616"/>
    </ligand>
</feature>
<dbReference type="Gene3D" id="3.30.200.20">
    <property type="entry name" value="Phosphorylase Kinase, domain 1"/>
    <property type="match status" value="1"/>
</dbReference>
<dbReference type="Gene3D" id="1.10.510.10">
    <property type="entry name" value="Transferase(Phosphotransferase) domain 1"/>
    <property type="match status" value="1"/>
</dbReference>
<evidence type="ECO:0000256" key="5">
    <source>
        <dbReference type="PROSITE-ProRule" id="PRU10141"/>
    </source>
</evidence>
<sequence length="650" mass="67441">MHGPGGQEDHTTELPPAYETLGPYRLVSKLGEGGMGVVHKALDAHGTEVAIKVLRTHIAHDADARDRLRREVSTLARVQHESVAPVLDADVDGDRPYLVTRYVPGPPLDDVVEERGPLGPQQLVTLGRGLAGALREIHAEGIVHRDLKPGNVLMVGDDPVLIDFGIAHVADDVRLTMTGLVMGTPGYLSPEVVEGAPVTESTDWWGWAATLAFAASGQAPFGRGPMPVVLDRVTRGQADLSGVDERLRPLLESALSPVPEHRPTAERVLAEMEEYAAGGHTTGIPVTPPGGAAGAAGVGAAGAAAAGAAAGAYAGGHVADDESARRYARPATEPIHQRSAHPQTQQTPRADATQVTPVRQPDPTGVLPVAPAATPYSVSSPPPAPASGARPASYAAGPQTGQYPGAQPTGVQPSQPSSQAARWQAGPGPGPAPASQWQPPGSDPRIGQPARSWTLTALLAAAVGLCAILPILGFTLLVLWSLAARLVDRSMTAMVLRRYEGGRRSTDGLMAAISSPWHLFRAALATLFALLVPLFVGGCAAVTTALALSMRDGDSPALDRGLPLAVGALVMAWVLWWGPGGTSMRRGSRSMVRGAFPSQPMTQIGVGIAVVIALGCAALSVSSGGEIGWWPLTGAPDWSFNDWLPDLSQG</sequence>
<accession>A0A0L6CP34</accession>
<name>A0A0L6CP34_9MICO</name>
<evidence type="ECO:0000256" key="7">
    <source>
        <dbReference type="SAM" id="Phobius"/>
    </source>
</evidence>